<dbReference type="CDD" id="cd00075">
    <property type="entry name" value="HATPase"/>
    <property type="match status" value="1"/>
</dbReference>
<keyword evidence="4" id="KW-0418">Kinase</keyword>
<evidence type="ECO:0000256" key="3">
    <source>
        <dbReference type="ARBA" id="ARBA00022679"/>
    </source>
</evidence>
<keyword evidence="5" id="KW-0812">Transmembrane</keyword>
<dbReference type="Gene3D" id="3.30.565.10">
    <property type="entry name" value="Histidine kinase-like ATPase, C-terminal domain"/>
    <property type="match status" value="1"/>
</dbReference>
<dbReference type="InterPro" id="IPR003594">
    <property type="entry name" value="HATPase_dom"/>
</dbReference>
<accession>A0ABQ0A9M7</accession>
<evidence type="ECO:0000256" key="5">
    <source>
        <dbReference type="SAM" id="Phobius"/>
    </source>
</evidence>
<protein>
    <recommendedName>
        <fullName evidence="2">histidine kinase</fullName>
        <ecNumber evidence="2">2.7.13.3</ecNumber>
    </recommendedName>
</protein>
<dbReference type="PRINTS" id="PR00344">
    <property type="entry name" value="BCTRLSENSOR"/>
</dbReference>
<dbReference type="Gene3D" id="3.30.450.20">
    <property type="entry name" value="PAS domain"/>
    <property type="match status" value="1"/>
</dbReference>
<feature type="transmembrane region" description="Helical" evidence="5">
    <location>
        <begin position="5"/>
        <end position="22"/>
    </location>
</feature>
<dbReference type="EMBL" id="BAABWN010000006">
    <property type="protein sequence ID" value="GAA6168359.1"/>
    <property type="molecule type" value="Genomic_DNA"/>
</dbReference>
<keyword evidence="5" id="KW-1133">Transmembrane helix</keyword>
<evidence type="ECO:0000259" key="6">
    <source>
        <dbReference type="PROSITE" id="PS50109"/>
    </source>
</evidence>
<evidence type="ECO:0000256" key="2">
    <source>
        <dbReference type="ARBA" id="ARBA00012438"/>
    </source>
</evidence>
<organism evidence="7 8">
    <name type="scientific">Sessilibacter corallicola</name>
    <dbReference type="NCBI Taxonomy" id="2904075"/>
    <lineage>
        <taxon>Bacteria</taxon>
        <taxon>Pseudomonadati</taxon>
        <taxon>Pseudomonadota</taxon>
        <taxon>Gammaproteobacteria</taxon>
        <taxon>Cellvibrionales</taxon>
        <taxon>Cellvibrionaceae</taxon>
        <taxon>Sessilibacter</taxon>
    </lineage>
</organism>
<dbReference type="SUPFAM" id="SSF55874">
    <property type="entry name" value="ATPase domain of HSP90 chaperone/DNA topoisomerase II/histidine kinase"/>
    <property type="match status" value="1"/>
</dbReference>
<evidence type="ECO:0000313" key="7">
    <source>
        <dbReference type="EMBL" id="GAA6168359.1"/>
    </source>
</evidence>
<sequence length="433" mass="49076">MIRTVYWFLIFVVFLGVYHIVYSNLTGNTFWITTGALLLAVSFLAFYFEKKPYRQQIRALSSMVASWRDNEFGISIHKPKAQELAELTNELNSVGDLLRRERQTLIQRELLLQTVIQNSPMAVLLCDHNDHIILANVAASQWFNEGGNLNGVSLTDVIQKLPEQLHAAVQELGDSICTIEGDFTESYHVSRSQFILNSQHHHLILIRQITRELNRQEVFVWKKIIRIMSHEINNSMAPVSSLSHTGRTLAERGNYEALKKVFDTIEERAHHLNDFIRGYARFAKLPNPEKKLTEIEPFLNSICQALECNYQLNSTSTAVEFDPGQIEQALINLVKNALEAGSEISDVSIHWQMQKNTWQLEVRDRGEGIQEGIINQALLPFYSTKRTGNGLGLALAREILEAHGGKIVLNKREGGGTCVVLSFPKRAVENVSL</sequence>
<dbReference type="PANTHER" id="PTHR42878:SF14">
    <property type="entry name" value="OSMOLARITY TWO-COMPONENT SYSTEM PROTEIN SSK1"/>
    <property type="match status" value="1"/>
</dbReference>
<comment type="catalytic activity">
    <reaction evidence="1">
        <text>ATP + protein L-histidine = ADP + protein N-phospho-L-histidine.</text>
        <dbReference type="EC" id="2.7.13.3"/>
    </reaction>
</comment>
<dbReference type="Pfam" id="PF02518">
    <property type="entry name" value="HATPase_c"/>
    <property type="match status" value="1"/>
</dbReference>
<dbReference type="SMART" id="SM00387">
    <property type="entry name" value="HATPase_c"/>
    <property type="match status" value="1"/>
</dbReference>
<feature type="domain" description="Histidine kinase" evidence="6">
    <location>
        <begin position="227"/>
        <end position="427"/>
    </location>
</feature>
<keyword evidence="3" id="KW-0808">Transferase</keyword>
<dbReference type="InterPro" id="IPR035965">
    <property type="entry name" value="PAS-like_dom_sf"/>
</dbReference>
<keyword evidence="8" id="KW-1185">Reference proteome</keyword>
<dbReference type="SUPFAM" id="SSF47384">
    <property type="entry name" value="Homodimeric domain of signal transducing histidine kinase"/>
    <property type="match status" value="1"/>
</dbReference>
<evidence type="ECO:0000256" key="4">
    <source>
        <dbReference type="ARBA" id="ARBA00022777"/>
    </source>
</evidence>
<feature type="transmembrane region" description="Helical" evidence="5">
    <location>
        <begin position="28"/>
        <end position="48"/>
    </location>
</feature>
<gene>
    <name evidence="7" type="ORF">NBRC116591_21700</name>
</gene>
<dbReference type="Proteomes" id="UP001465153">
    <property type="component" value="Unassembled WGS sequence"/>
</dbReference>
<dbReference type="RefSeq" id="WP_353303037.1">
    <property type="nucleotide sequence ID" value="NZ_BAABWN010000006.1"/>
</dbReference>
<dbReference type="PANTHER" id="PTHR42878">
    <property type="entry name" value="TWO-COMPONENT HISTIDINE KINASE"/>
    <property type="match status" value="1"/>
</dbReference>
<dbReference type="InterPro" id="IPR005467">
    <property type="entry name" value="His_kinase_dom"/>
</dbReference>
<comment type="caution">
    <text evidence="7">The sequence shown here is derived from an EMBL/GenBank/DDBJ whole genome shotgun (WGS) entry which is preliminary data.</text>
</comment>
<dbReference type="InterPro" id="IPR036890">
    <property type="entry name" value="HATPase_C_sf"/>
</dbReference>
<dbReference type="SUPFAM" id="SSF55785">
    <property type="entry name" value="PYP-like sensor domain (PAS domain)"/>
    <property type="match status" value="1"/>
</dbReference>
<evidence type="ECO:0000256" key="1">
    <source>
        <dbReference type="ARBA" id="ARBA00000085"/>
    </source>
</evidence>
<evidence type="ECO:0000313" key="8">
    <source>
        <dbReference type="Proteomes" id="UP001465153"/>
    </source>
</evidence>
<dbReference type="InterPro" id="IPR004358">
    <property type="entry name" value="Sig_transdc_His_kin-like_C"/>
</dbReference>
<keyword evidence="5" id="KW-0472">Membrane</keyword>
<reference evidence="7 8" key="1">
    <citation type="submission" date="2024-04" db="EMBL/GenBank/DDBJ databases">
        <title>Draft genome sequence of Sessilibacter corallicola NBRC 116591.</title>
        <authorList>
            <person name="Miyakawa T."/>
            <person name="Kusuya Y."/>
            <person name="Miura T."/>
        </authorList>
    </citation>
    <scope>NUCLEOTIDE SEQUENCE [LARGE SCALE GENOMIC DNA]</scope>
    <source>
        <strain evidence="7 8">KU-00831-HH</strain>
    </source>
</reference>
<dbReference type="InterPro" id="IPR050351">
    <property type="entry name" value="BphY/WalK/GraS-like"/>
</dbReference>
<name>A0ABQ0A9M7_9GAMM</name>
<dbReference type="EC" id="2.7.13.3" evidence="2"/>
<dbReference type="PROSITE" id="PS50109">
    <property type="entry name" value="HIS_KIN"/>
    <property type="match status" value="1"/>
</dbReference>
<dbReference type="InterPro" id="IPR036097">
    <property type="entry name" value="HisK_dim/P_sf"/>
</dbReference>
<proteinExistence type="predicted"/>